<gene>
    <name evidence="2" type="ORF">EVAR_38255_1</name>
</gene>
<evidence type="ECO:0000259" key="1">
    <source>
        <dbReference type="Pfam" id="PF21530"/>
    </source>
</evidence>
<evidence type="ECO:0000313" key="3">
    <source>
        <dbReference type="Proteomes" id="UP000299102"/>
    </source>
</evidence>
<protein>
    <recommendedName>
        <fullName evidence="1">DNA helicase Pif1-like 2B domain-containing protein</fullName>
    </recommendedName>
</protein>
<feature type="domain" description="DNA helicase Pif1-like 2B" evidence="1">
    <location>
        <begin position="95"/>
        <end position="138"/>
    </location>
</feature>
<dbReference type="EMBL" id="BGZK01001126">
    <property type="protein sequence ID" value="GBP71922.1"/>
    <property type="molecule type" value="Genomic_DNA"/>
</dbReference>
<reference evidence="2 3" key="1">
    <citation type="journal article" date="2019" name="Commun. Biol.">
        <title>The bagworm genome reveals a unique fibroin gene that provides high tensile strength.</title>
        <authorList>
            <person name="Kono N."/>
            <person name="Nakamura H."/>
            <person name="Ohtoshi R."/>
            <person name="Tomita M."/>
            <person name="Numata K."/>
            <person name="Arakawa K."/>
        </authorList>
    </citation>
    <scope>NUCLEOTIDE SEQUENCE [LARGE SCALE GENOMIC DNA]</scope>
</reference>
<dbReference type="Pfam" id="PF21530">
    <property type="entry name" value="Pif1_2B_dom"/>
    <property type="match status" value="1"/>
</dbReference>
<dbReference type="STRING" id="151549.A0A4C1YAK2"/>
<comment type="caution">
    <text evidence="2">The sequence shown here is derived from an EMBL/GenBank/DDBJ whole genome shotgun (WGS) entry which is preliminary data.</text>
</comment>
<keyword evidence="3" id="KW-1185">Reference proteome</keyword>
<accession>A0A4C1YAK2</accession>
<dbReference type="InterPro" id="IPR049163">
    <property type="entry name" value="Pif1-like_2B_dom"/>
</dbReference>
<evidence type="ECO:0000313" key="2">
    <source>
        <dbReference type="EMBL" id="GBP71922.1"/>
    </source>
</evidence>
<organism evidence="2 3">
    <name type="scientific">Eumeta variegata</name>
    <name type="common">Bagworm moth</name>
    <name type="synonym">Eumeta japonica</name>
    <dbReference type="NCBI Taxonomy" id="151549"/>
    <lineage>
        <taxon>Eukaryota</taxon>
        <taxon>Metazoa</taxon>
        <taxon>Ecdysozoa</taxon>
        <taxon>Arthropoda</taxon>
        <taxon>Hexapoda</taxon>
        <taxon>Insecta</taxon>
        <taxon>Pterygota</taxon>
        <taxon>Neoptera</taxon>
        <taxon>Endopterygota</taxon>
        <taxon>Lepidoptera</taxon>
        <taxon>Glossata</taxon>
        <taxon>Ditrysia</taxon>
        <taxon>Tineoidea</taxon>
        <taxon>Psychidae</taxon>
        <taxon>Oiketicinae</taxon>
        <taxon>Eumeta</taxon>
    </lineage>
</organism>
<dbReference type="SUPFAM" id="SSF52540">
    <property type="entry name" value="P-loop containing nucleoside triphosphate hydrolases"/>
    <property type="match status" value="1"/>
</dbReference>
<dbReference type="AlphaFoldDB" id="A0A4C1YAK2"/>
<dbReference type="PANTHER" id="PTHR10492:SF57">
    <property type="entry name" value="ATP-DEPENDENT DNA HELICASE"/>
    <property type="match status" value="1"/>
</dbReference>
<proteinExistence type="predicted"/>
<dbReference type="InterPro" id="IPR027417">
    <property type="entry name" value="P-loop_NTPase"/>
</dbReference>
<name>A0A4C1YAK2_EUMVA</name>
<dbReference type="PANTHER" id="PTHR10492">
    <property type="match status" value="1"/>
</dbReference>
<dbReference type="Proteomes" id="UP000299102">
    <property type="component" value="Unassembled WGS sequence"/>
</dbReference>
<dbReference type="OrthoDB" id="272985at2759"/>
<sequence>MGESKLMNLRNVLPRQQTSVRLQKAYELVQKVFPNITQNYKNHQWLSVRAILAAKNIAIYTINFTIQNEIPGETTTYESIDAVVNQDEVVNYPTEFLNPLDLPGMPPHVLTLKIGAPIILLRNINPLRLCNGTRLSVKKMKREETNTY</sequence>